<evidence type="ECO:0000256" key="1">
    <source>
        <dbReference type="ARBA" id="ARBA00004193"/>
    </source>
</evidence>
<evidence type="ECO:0000256" key="5">
    <source>
        <dbReference type="ARBA" id="ARBA00023134"/>
    </source>
</evidence>
<comment type="similarity">
    <text evidence="9">Belongs to the small GTPase superfamily. RasD family.</text>
</comment>
<evidence type="ECO:0000256" key="2">
    <source>
        <dbReference type="ARBA" id="ARBA00022475"/>
    </source>
</evidence>
<dbReference type="PANTHER" id="PTHR46149">
    <property type="entry name" value="MIP08469P"/>
    <property type="match status" value="1"/>
</dbReference>
<dbReference type="GO" id="GO:0005886">
    <property type="term" value="C:plasma membrane"/>
    <property type="evidence" value="ECO:0007669"/>
    <property type="project" value="UniProtKB-SubCell"/>
</dbReference>
<dbReference type="PROSITE" id="PS51421">
    <property type="entry name" value="RAS"/>
    <property type="match status" value="1"/>
</dbReference>
<sequence>MAPRQQQQQQEYVVPTKNCHRMVVLGSSKVGKTALVARFLTGRYEDTYTPTIEDFHRKLYRIRGELYQLDVLDTSGNHPFPAMRRLSILTGDIFVLVFSLDNRESLHEACRLREQILQTKACLRNRPTHSLDDVPIVICANKAEPASQQQQQLAPGAAAAAGDSPGGQQQQQLQLAPGAAAAAIAAAATAAAAGDSPGGADPSQPPGALSRDEVLAVLGAGVPYFEVSAKRNHGVDEMFHALFTLAGLPREMSPALHRRVSALPCPGRGGGGGGGGGAGVEGDSDCDRQPGGHGKSSLCGGSGSKAMDAWGLVATCARRPSVHSDLLYVRQKALLCRSQSKERSDKCCIM</sequence>
<keyword evidence="4" id="KW-0547">Nucleotide-binding</keyword>
<dbReference type="InterPro" id="IPR001806">
    <property type="entry name" value="Small_GTPase"/>
</dbReference>
<dbReference type="Proteomes" id="UP001318040">
    <property type="component" value="Chromosome 26"/>
</dbReference>
<dbReference type="SMART" id="SM00174">
    <property type="entry name" value="RHO"/>
    <property type="match status" value="1"/>
</dbReference>
<evidence type="ECO:0000256" key="10">
    <source>
        <dbReference type="SAM" id="MobiDB-lite"/>
    </source>
</evidence>
<reference evidence="12" key="1">
    <citation type="submission" date="2025-08" db="UniProtKB">
        <authorList>
            <consortium name="RefSeq"/>
        </authorList>
    </citation>
    <scope>IDENTIFICATION</scope>
    <source>
        <tissue evidence="12">Sperm</tissue>
    </source>
</reference>
<dbReference type="GO" id="GO:0031681">
    <property type="term" value="F:G-protein beta-subunit binding"/>
    <property type="evidence" value="ECO:0007669"/>
    <property type="project" value="TreeGrafter"/>
</dbReference>
<evidence type="ECO:0000313" key="12">
    <source>
        <dbReference type="RefSeq" id="XP_032816858.1"/>
    </source>
</evidence>
<keyword evidence="2" id="KW-1003">Cell membrane</keyword>
<gene>
    <name evidence="12" type="primary">RASD1</name>
</gene>
<dbReference type="PROSITE" id="PS51419">
    <property type="entry name" value="RAB"/>
    <property type="match status" value="1"/>
</dbReference>
<accession>A0AAJ7THR0</accession>
<name>A0AAJ7THR0_PETMA</name>
<dbReference type="NCBIfam" id="TIGR00231">
    <property type="entry name" value="small_GTP"/>
    <property type="match status" value="1"/>
</dbReference>
<keyword evidence="3" id="KW-0488">Methylation</keyword>
<dbReference type="AlphaFoldDB" id="A0AAJ7THR0"/>
<dbReference type="CTD" id="51655"/>
<evidence type="ECO:0000256" key="4">
    <source>
        <dbReference type="ARBA" id="ARBA00022741"/>
    </source>
</evidence>
<feature type="compositionally biased region" description="Gly residues" evidence="10">
    <location>
        <begin position="267"/>
        <end position="280"/>
    </location>
</feature>
<keyword evidence="6" id="KW-0472">Membrane</keyword>
<dbReference type="GO" id="GO:0003924">
    <property type="term" value="F:GTPase activity"/>
    <property type="evidence" value="ECO:0007669"/>
    <property type="project" value="InterPro"/>
</dbReference>
<dbReference type="PRINTS" id="PR00449">
    <property type="entry name" value="RASTRNSFRMNG"/>
</dbReference>
<keyword evidence="5" id="KW-0342">GTP-binding</keyword>
<dbReference type="SUPFAM" id="SSF52540">
    <property type="entry name" value="P-loop containing nucleoside triphosphate hydrolases"/>
    <property type="match status" value="1"/>
</dbReference>
<evidence type="ECO:0000313" key="11">
    <source>
        <dbReference type="Proteomes" id="UP001318040"/>
    </source>
</evidence>
<dbReference type="GO" id="GO:0005525">
    <property type="term" value="F:GTP binding"/>
    <property type="evidence" value="ECO:0007669"/>
    <property type="project" value="UniProtKB-KW"/>
</dbReference>
<organism evidence="11 12">
    <name type="scientific">Petromyzon marinus</name>
    <name type="common">Sea lamprey</name>
    <dbReference type="NCBI Taxonomy" id="7757"/>
    <lineage>
        <taxon>Eukaryota</taxon>
        <taxon>Metazoa</taxon>
        <taxon>Chordata</taxon>
        <taxon>Craniata</taxon>
        <taxon>Vertebrata</taxon>
        <taxon>Cyclostomata</taxon>
        <taxon>Hyperoartia</taxon>
        <taxon>Petromyzontiformes</taxon>
        <taxon>Petromyzontidae</taxon>
        <taxon>Petromyzon</taxon>
    </lineage>
</organism>
<dbReference type="Gene3D" id="3.40.50.300">
    <property type="entry name" value="P-loop containing nucleotide triphosphate hydrolases"/>
    <property type="match status" value="1"/>
</dbReference>
<evidence type="ECO:0000256" key="3">
    <source>
        <dbReference type="ARBA" id="ARBA00022481"/>
    </source>
</evidence>
<dbReference type="GO" id="GO:0007165">
    <property type="term" value="P:signal transduction"/>
    <property type="evidence" value="ECO:0007669"/>
    <property type="project" value="TreeGrafter"/>
</dbReference>
<dbReference type="InterPro" id="IPR052236">
    <property type="entry name" value="Small_GTPase_RasD"/>
</dbReference>
<evidence type="ECO:0000256" key="6">
    <source>
        <dbReference type="ARBA" id="ARBA00023136"/>
    </source>
</evidence>
<keyword evidence="8" id="KW-0636">Prenylation</keyword>
<keyword evidence="7" id="KW-0449">Lipoprotein</keyword>
<dbReference type="PANTHER" id="PTHR46149:SF3">
    <property type="entry name" value="MIP08469P"/>
    <property type="match status" value="1"/>
</dbReference>
<dbReference type="SMART" id="SM00173">
    <property type="entry name" value="RAS"/>
    <property type="match status" value="1"/>
</dbReference>
<dbReference type="Pfam" id="PF00071">
    <property type="entry name" value="Ras"/>
    <property type="match status" value="1"/>
</dbReference>
<dbReference type="InterPro" id="IPR027417">
    <property type="entry name" value="P-loop_NTPase"/>
</dbReference>
<comment type="subcellular location">
    <subcellularLocation>
        <location evidence="1">Cell membrane</location>
        <topology evidence="1">Lipid-anchor</topology>
    </subcellularLocation>
</comment>
<protein>
    <submittedName>
        <fullName evidence="12">Dexamethasone-induced Ras-related protein 1</fullName>
    </submittedName>
</protein>
<evidence type="ECO:0000256" key="7">
    <source>
        <dbReference type="ARBA" id="ARBA00023288"/>
    </source>
</evidence>
<keyword evidence="11" id="KW-1185">Reference proteome</keyword>
<dbReference type="RefSeq" id="XP_032816858.1">
    <property type="nucleotide sequence ID" value="XM_032960967.1"/>
</dbReference>
<dbReference type="FunFam" id="3.40.50.300:FF:000475">
    <property type="entry name" value="GTP-binding protein Rhes"/>
    <property type="match status" value="1"/>
</dbReference>
<evidence type="ECO:0000256" key="8">
    <source>
        <dbReference type="ARBA" id="ARBA00023289"/>
    </source>
</evidence>
<evidence type="ECO:0000256" key="9">
    <source>
        <dbReference type="ARBA" id="ARBA00038061"/>
    </source>
</evidence>
<dbReference type="KEGG" id="pmrn:116946106"/>
<dbReference type="InterPro" id="IPR005225">
    <property type="entry name" value="Small_GTP-bd"/>
</dbReference>
<dbReference type="SMART" id="SM00175">
    <property type="entry name" value="RAB"/>
    <property type="match status" value="1"/>
</dbReference>
<proteinExistence type="inferred from homology"/>
<feature type="region of interest" description="Disordered" evidence="10">
    <location>
        <begin position="267"/>
        <end position="301"/>
    </location>
</feature>